<reference evidence="1 2" key="1">
    <citation type="submission" date="2022-05" db="EMBL/GenBank/DDBJ databases">
        <title>Novel Pseudomonas spp. Isolated from a Rainbow Trout Aquaculture Facility.</title>
        <authorList>
            <person name="Testerman T."/>
            <person name="Graf J."/>
        </authorList>
    </citation>
    <scope>NUCLEOTIDE SEQUENCE [LARGE SCALE GENOMIC DNA]</scope>
    <source>
        <strain evidence="1 2">ID681</strain>
    </source>
</reference>
<evidence type="ECO:0000313" key="2">
    <source>
        <dbReference type="Proteomes" id="UP001148203"/>
    </source>
</evidence>
<proteinExistence type="predicted"/>
<dbReference type="Proteomes" id="UP001148203">
    <property type="component" value="Unassembled WGS sequence"/>
</dbReference>
<evidence type="ECO:0000313" key="1">
    <source>
        <dbReference type="EMBL" id="MDD0989662.1"/>
    </source>
</evidence>
<comment type="caution">
    <text evidence="1">The sequence shown here is derived from an EMBL/GenBank/DDBJ whole genome shotgun (WGS) entry which is preliminary data.</text>
</comment>
<evidence type="ECO:0008006" key="3">
    <source>
        <dbReference type="Google" id="ProtNLM"/>
    </source>
</evidence>
<protein>
    <recommendedName>
        <fullName evidence="3">DUF3077 domain-containing protein</fullName>
    </recommendedName>
</protein>
<dbReference type="RefSeq" id="WP_273909542.1">
    <property type="nucleotide sequence ID" value="NZ_JAMDGX010000016.1"/>
</dbReference>
<name>A0ABT5NND5_9PSED</name>
<sequence length="104" mass="11120">MKKLVPDPPPLHDCYTTPKSIGHCNEHDNLFCVAPGIHAEDALVHIALLLDCAFTTCTQAIEFGEGSARSFSQCTQQSVELAKGLVSSLIEGVGRYAPASPHSQ</sequence>
<keyword evidence="2" id="KW-1185">Reference proteome</keyword>
<accession>A0ABT5NND5</accession>
<gene>
    <name evidence="1" type="ORF">M5G11_03855</name>
</gene>
<organism evidence="1 2">
    <name type="scientific">Pseudomonas fontis</name>
    <dbReference type="NCBI Taxonomy" id="2942633"/>
    <lineage>
        <taxon>Bacteria</taxon>
        <taxon>Pseudomonadati</taxon>
        <taxon>Pseudomonadota</taxon>
        <taxon>Gammaproteobacteria</taxon>
        <taxon>Pseudomonadales</taxon>
        <taxon>Pseudomonadaceae</taxon>
        <taxon>Pseudomonas</taxon>
    </lineage>
</organism>
<dbReference type="EMBL" id="JAMDGY010000011">
    <property type="protein sequence ID" value="MDD0989662.1"/>
    <property type="molecule type" value="Genomic_DNA"/>
</dbReference>